<accession>A0ABT0IAJ6</accession>
<protein>
    <submittedName>
        <fullName evidence="2">DUF3068 domain-containing protein</fullName>
    </submittedName>
</protein>
<keyword evidence="3" id="KW-1185">Reference proteome</keyword>
<dbReference type="EMBL" id="JALPTH010000011">
    <property type="protein sequence ID" value="MCK8678352.1"/>
    <property type="molecule type" value="Genomic_DNA"/>
</dbReference>
<gene>
    <name evidence="2" type="ORF">M1O15_13280</name>
</gene>
<dbReference type="Pfam" id="PF11271">
    <property type="entry name" value="PorA"/>
    <property type="match status" value="1"/>
</dbReference>
<reference evidence="2 3" key="1">
    <citation type="submission" date="2022-04" db="EMBL/GenBank/DDBJ databases">
        <title>Streptomyces sp. nov. LCR6-01 isolated from Lichen of Dirinaria sp.</title>
        <authorList>
            <person name="Kanchanasin P."/>
            <person name="Tanasupawat S."/>
            <person name="Phongsopitanun W."/>
        </authorList>
    </citation>
    <scope>NUCLEOTIDE SEQUENCE [LARGE SCALE GENOMIC DNA]</scope>
    <source>
        <strain evidence="2 3">LCR6-01</strain>
    </source>
</reference>
<evidence type="ECO:0000256" key="1">
    <source>
        <dbReference type="SAM" id="Phobius"/>
    </source>
</evidence>
<proteinExistence type="predicted"/>
<name>A0ABT0IAJ6_9ACTN</name>
<dbReference type="Proteomes" id="UP001522868">
    <property type="component" value="Unassembled WGS sequence"/>
</dbReference>
<keyword evidence="1" id="KW-1133">Transmembrane helix</keyword>
<sequence>MRRTAFTLPLALLGAGVFLLVLAPLLAGHVLPHAKRTPVDTDTTTIFTGTGSYFDTSALKTVDDRRLTITRQVRGDVADSLRSGNAVWDVSTSVDADHTLPATDVRDSLQWTLERWVTDRATNEPVHCCEETPVFDGEAYLKFPFDVEERSYRWWDGTLGAAVRLGYAGRTRVQGYEGLRFTGSVEPTRTGVRQVPGRLVGRPRTPQVLAEEWYANSGIELVVDQATGRIVFAAIGPRKTLRAPGAKKDAVVLLDSDRLAFTAATQRHQVALASADSRRLALLGTTVPLAGAILGVLLTAGGTVLLVRAGRRRRVAEAAPDQLT</sequence>
<comment type="caution">
    <text evidence="2">The sequence shown here is derived from an EMBL/GenBank/DDBJ whole genome shotgun (WGS) entry which is preliminary data.</text>
</comment>
<organism evidence="2 3">
    <name type="scientific">Streptomyces lichenis</name>
    <dbReference type="NCBI Taxonomy" id="2306967"/>
    <lineage>
        <taxon>Bacteria</taxon>
        <taxon>Bacillati</taxon>
        <taxon>Actinomycetota</taxon>
        <taxon>Actinomycetes</taxon>
        <taxon>Kitasatosporales</taxon>
        <taxon>Streptomycetaceae</taxon>
        <taxon>Streptomyces</taxon>
    </lineage>
</organism>
<evidence type="ECO:0000313" key="3">
    <source>
        <dbReference type="Proteomes" id="UP001522868"/>
    </source>
</evidence>
<keyword evidence="1" id="KW-0472">Membrane</keyword>
<evidence type="ECO:0000313" key="2">
    <source>
        <dbReference type="EMBL" id="MCK8678352.1"/>
    </source>
</evidence>
<dbReference type="InterPro" id="IPR021424">
    <property type="entry name" value="PorA"/>
</dbReference>
<feature type="transmembrane region" description="Helical" evidence="1">
    <location>
        <begin position="280"/>
        <end position="307"/>
    </location>
</feature>
<dbReference type="RefSeq" id="WP_248634002.1">
    <property type="nucleotide sequence ID" value="NZ_JALPTH010000011.1"/>
</dbReference>
<keyword evidence="1" id="KW-0812">Transmembrane</keyword>